<dbReference type="PANTHER" id="PTHR43820:SF5">
    <property type="entry name" value="HIGH-AFFINITY BRANCHED-CHAIN AMINO ACID TRANSPORT ATP-BINDING PROTEIN"/>
    <property type="match status" value="1"/>
</dbReference>
<keyword evidence="2" id="KW-0813">Transport</keyword>
<dbReference type="Proteomes" id="UP000251584">
    <property type="component" value="Unassembled WGS sequence"/>
</dbReference>
<name>A0A2X2WH47_CITKO</name>
<protein>
    <submittedName>
        <fullName evidence="5">ABC transporter ATP-binding protein</fullName>
    </submittedName>
</protein>
<reference evidence="5 6" key="1">
    <citation type="submission" date="2018-06" db="EMBL/GenBank/DDBJ databases">
        <authorList>
            <consortium name="Pathogen Informatics"/>
            <person name="Doyle S."/>
        </authorList>
    </citation>
    <scope>NUCLEOTIDE SEQUENCE [LARGE SCALE GENOMIC DNA]</scope>
    <source>
        <strain evidence="5 6">NCTC10786</strain>
    </source>
</reference>
<organism evidence="5 6">
    <name type="scientific">Citrobacter koseri</name>
    <name type="common">Citrobacter diversus</name>
    <dbReference type="NCBI Taxonomy" id="545"/>
    <lineage>
        <taxon>Bacteria</taxon>
        <taxon>Pseudomonadati</taxon>
        <taxon>Pseudomonadota</taxon>
        <taxon>Gammaproteobacteria</taxon>
        <taxon>Enterobacterales</taxon>
        <taxon>Enterobacteriaceae</taxon>
        <taxon>Citrobacter</taxon>
    </lineage>
</organism>
<dbReference type="GO" id="GO:0015807">
    <property type="term" value="P:L-amino acid transport"/>
    <property type="evidence" value="ECO:0007669"/>
    <property type="project" value="TreeGrafter"/>
</dbReference>
<dbReference type="GO" id="GO:0016887">
    <property type="term" value="F:ATP hydrolysis activity"/>
    <property type="evidence" value="ECO:0007669"/>
    <property type="project" value="InterPro"/>
</dbReference>
<dbReference type="Pfam" id="PF00005">
    <property type="entry name" value="ABC_tran"/>
    <property type="match status" value="1"/>
</dbReference>
<keyword evidence="3" id="KW-0029">Amino-acid transport</keyword>
<dbReference type="EMBL" id="UAVY01000008">
    <property type="protein sequence ID" value="SQB39704.1"/>
    <property type="molecule type" value="Genomic_DNA"/>
</dbReference>
<proteinExistence type="inferred from homology"/>
<dbReference type="InterPro" id="IPR003439">
    <property type="entry name" value="ABC_transporter-like_ATP-bd"/>
</dbReference>
<dbReference type="GO" id="GO:0005524">
    <property type="term" value="F:ATP binding"/>
    <property type="evidence" value="ECO:0007669"/>
    <property type="project" value="UniProtKB-KW"/>
</dbReference>
<dbReference type="AlphaFoldDB" id="A0A2X2WH47"/>
<evidence type="ECO:0000256" key="2">
    <source>
        <dbReference type="ARBA" id="ARBA00022448"/>
    </source>
</evidence>
<evidence type="ECO:0000256" key="3">
    <source>
        <dbReference type="ARBA" id="ARBA00022970"/>
    </source>
</evidence>
<evidence type="ECO:0000256" key="1">
    <source>
        <dbReference type="ARBA" id="ARBA00005417"/>
    </source>
</evidence>
<dbReference type="InterPro" id="IPR027417">
    <property type="entry name" value="P-loop_NTPase"/>
</dbReference>
<keyword evidence="5" id="KW-0067">ATP-binding</keyword>
<dbReference type="PANTHER" id="PTHR43820">
    <property type="entry name" value="HIGH-AFFINITY BRANCHED-CHAIN AMINO ACID TRANSPORT ATP-BINDING PROTEIN LIVF"/>
    <property type="match status" value="1"/>
</dbReference>
<evidence type="ECO:0000313" key="5">
    <source>
        <dbReference type="EMBL" id="SQB39704.1"/>
    </source>
</evidence>
<gene>
    <name evidence="5" type="primary">livF_3</name>
    <name evidence="5" type="ORF">NCTC10786_04785</name>
</gene>
<accession>A0A2X2WH47</accession>
<evidence type="ECO:0000313" key="6">
    <source>
        <dbReference type="Proteomes" id="UP000251584"/>
    </source>
</evidence>
<dbReference type="InterPro" id="IPR052156">
    <property type="entry name" value="BCAA_Transport_ATP-bd_LivF"/>
</dbReference>
<dbReference type="Gene3D" id="3.40.50.300">
    <property type="entry name" value="P-loop containing nucleotide triphosphate hydrolases"/>
    <property type="match status" value="1"/>
</dbReference>
<keyword evidence="5" id="KW-0547">Nucleotide-binding</keyword>
<sequence>MLQVNELNQYYGGSHILRGVSFEARIGEVTCLLGRNGVGKTTLLKCLMGLIPARTGNVIWQGKNITQRKPHQRVRAGVAYVPQGREIFPRLTVEENLLLGLSRFSARDAKQVPDDIYALFPVLKEMKHRRGAIFPGGNSSSWQLAGRWPAVLSC</sequence>
<comment type="similarity">
    <text evidence="1">Belongs to the ABC transporter superfamily.</text>
</comment>
<feature type="domain" description="ABC transporter" evidence="4">
    <location>
        <begin position="17"/>
        <end position="111"/>
    </location>
</feature>
<dbReference type="SUPFAM" id="SSF52540">
    <property type="entry name" value="P-loop containing nucleoside triphosphate hydrolases"/>
    <property type="match status" value="1"/>
</dbReference>
<dbReference type="GO" id="GO:0015658">
    <property type="term" value="F:branched-chain amino acid transmembrane transporter activity"/>
    <property type="evidence" value="ECO:0007669"/>
    <property type="project" value="TreeGrafter"/>
</dbReference>
<evidence type="ECO:0000259" key="4">
    <source>
        <dbReference type="Pfam" id="PF00005"/>
    </source>
</evidence>